<evidence type="ECO:0000313" key="2">
    <source>
        <dbReference type="EMBL" id="KER02216.1"/>
    </source>
</evidence>
<protein>
    <submittedName>
        <fullName evidence="2">Uncharacterized protein</fullName>
    </submittedName>
</protein>
<dbReference type="Proteomes" id="UP000028002">
    <property type="component" value="Unassembled WGS sequence"/>
</dbReference>
<keyword evidence="1" id="KW-0812">Transmembrane</keyword>
<organism evidence="2 3">
    <name type="scientific">Photorhabdus temperata subsp. temperata Meg1</name>
    <dbReference type="NCBI Taxonomy" id="1393735"/>
    <lineage>
        <taxon>Bacteria</taxon>
        <taxon>Pseudomonadati</taxon>
        <taxon>Pseudomonadota</taxon>
        <taxon>Gammaproteobacteria</taxon>
        <taxon>Enterobacterales</taxon>
        <taxon>Morganellaceae</taxon>
        <taxon>Photorhabdus</taxon>
    </lineage>
</organism>
<accession>A0A081RU63</accession>
<name>A0A081RU63_PHOTE</name>
<comment type="caution">
    <text evidence="2">The sequence shown here is derived from an EMBL/GenBank/DDBJ whole genome shotgun (WGS) entry which is preliminary data.</text>
</comment>
<dbReference type="EMBL" id="JGVH01000053">
    <property type="protein sequence ID" value="KER02216.1"/>
    <property type="molecule type" value="Genomic_DNA"/>
</dbReference>
<sequence length="51" mass="6135">MYKVIGDEFLCKYILQLYELIEVFIVVINIFAKYIMFYRSYDTLIKVGSID</sequence>
<keyword evidence="1" id="KW-1133">Transmembrane helix</keyword>
<evidence type="ECO:0000256" key="1">
    <source>
        <dbReference type="SAM" id="Phobius"/>
    </source>
</evidence>
<reference evidence="2 3" key="1">
    <citation type="submission" date="2014-03" db="EMBL/GenBank/DDBJ databases">
        <title>Draft Genome of Photorhabdus temperata Meg1.</title>
        <authorList>
            <person name="Hurst S.G.IV."/>
            <person name="Morris K."/>
            <person name="Thomas K."/>
            <person name="Tisa L.S."/>
        </authorList>
    </citation>
    <scope>NUCLEOTIDE SEQUENCE [LARGE SCALE GENOMIC DNA]</scope>
    <source>
        <strain evidence="2 3">Meg1</strain>
    </source>
</reference>
<keyword evidence="1" id="KW-0472">Membrane</keyword>
<feature type="transmembrane region" description="Helical" evidence="1">
    <location>
        <begin position="13"/>
        <end position="32"/>
    </location>
</feature>
<dbReference type="PATRIC" id="fig|1393735.3.peg.3198"/>
<evidence type="ECO:0000313" key="3">
    <source>
        <dbReference type="Proteomes" id="UP000028002"/>
    </source>
</evidence>
<proteinExistence type="predicted"/>
<gene>
    <name evidence="2" type="ORF">MEG1DRAFT_03144</name>
</gene>
<dbReference type="AlphaFoldDB" id="A0A081RU63"/>